<reference evidence="3" key="1">
    <citation type="submission" date="2017-02" db="UniProtKB">
        <authorList>
            <consortium name="WormBaseParasite"/>
        </authorList>
    </citation>
    <scope>IDENTIFICATION</scope>
</reference>
<keyword evidence="2" id="KW-1185">Reference proteome</keyword>
<evidence type="ECO:0000313" key="2">
    <source>
        <dbReference type="Proteomes" id="UP000038045"/>
    </source>
</evidence>
<sequence length="109" mass="13586">MYGWYLIFMTIILSYVYKKYIEAPLFEYWKNIEYEKRKKFDDLIKDKYSDKIAEARRKAQEKYEMNKEKYREIEKEKKRMELIKKVEELEKKQKSILELQGFEGSCQKL</sequence>
<protein>
    <submittedName>
        <fullName evidence="3">Uncharacterized protein</fullName>
    </submittedName>
</protein>
<proteinExistence type="predicted"/>
<evidence type="ECO:0000313" key="3">
    <source>
        <dbReference type="WBParaSite" id="PTRK_0001228900.1"/>
    </source>
</evidence>
<keyword evidence="1" id="KW-0175">Coiled coil</keyword>
<dbReference type="AlphaFoldDB" id="A0A0N4ZUM6"/>
<feature type="coiled-coil region" evidence="1">
    <location>
        <begin position="45"/>
        <end position="99"/>
    </location>
</feature>
<dbReference type="WBParaSite" id="PTRK_0001228900.1">
    <property type="protein sequence ID" value="PTRK_0001228900.1"/>
    <property type="gene ID" value="PTRK_0001228900"/>
</dbReference>
<accession>A0A0N4ZUM6</accession>
<dbReference type="Proteomes" id="UP000038045">
    <property type="component" value="Unplaced"/>
</dbReference>
<name>A0A0N4ZUM6_PARTI</name>
<evidence type="ECO:0000256" key="1">
    <source>
        <dbReference type="SAM" id="Coils"/>
    </source>
</evidence>
<organism evidence="2 3">
    <name type="scientific">Parastrongyloides trichosuri</name>
    <name type="common">Possum-specific nematode worm</name>
    <dbReference type="NCBI Taxonomy" id="131310"/>
    <lineage>
        <taxon>Eukaryota</taxon>
        <taxon>Metazoa</taxon>
        <taxon>Ecdysozoa</taxon>
        <taxon>Nematoda</taxon>
        <taxon>Chromadorea</taxon>
        <taxon>Rhabditida</taxon>
        <taxon>Tylenchina</taxon>
        <taxon>Panagrolaimomorpha</taxon>
        <taxon>Strongyloidoidea</taxon>
        <taxon>Strongyloididae</taxon>
        <taxon>Parastrongyloides</taxon>
    </lineage>
</organism>